<evidence type="ECO:0000313" key="2">
    <source>
        <dbReference type="EMBL" id="MFB9831099.1"/>
    </source>
</evidence>
<dbReference type="RefSeq" id="WP_378194490.1">
    <property type="nucleotide sequence ID" value="NZ_JBHLZP010000008.1"/>
</dbReference>
<dbReference type="Proteomes" id="UP001589627">
    <property type="component" value="Unassembled WGS sequence"/>
</dbReference>
<name>A0ABV5Y7U2_9ACTN</name>
<gene>
    <name evidence="2" type="ORF">ACFFNX_02725</name>
</gene>
<reference evidence="2 3" key="1">
    <citation type="submission" date="2024-09" db="EMBL/GenBank/DDBJ databases">
        <authorList>
            <person name="Sun Q."/>
            <person name="Mori K."/>
        </authorList>
    </citation>
    <scope>NUCLEOTIDE SEQUENCE [LARGE SCALE GENOMIC DNA]</scope>
    <source>
        <strain evidence="2 3">TBRC 0563</strain>
    </source>
</reference>
<dbReference type="EMBL" id="JBHLZP010000008">
    <property type="protein sequence ID" value="MFB9831099.1"/>
    <property type="molecule type" value="Genomic_DNA"/>
</dbReference>
<evidence type="ECO:0000256" key="1">
    <source>
        <dbReference type="SAM" id="MobiDB-lite"/>
    </source>
</evidence>
<feature type="region of interest" description="Disordered" evidence="1">
    <location>
        <begin position="1"/>
        <end position="34"/>
    </location>
</feature>
<sequence>MSRWRRASTRRDRGRPDPAVPPRKGRAGRAKGRPAVVVDEYDDLILLRSSADASPRPDGVAELAGFLSGGDDAQKVFTLVVGANGADGELWTRLGAVLDSLRDRGVRTVRLALAGAGASRSGRPAMAQRIADAWGIKVIAPDAGVLIVPGGSVFALGGV</sequence>
<organism evidence="2 3">
    <name type="scientific">Actinoallomurus acaciae</name>
    <dbReference type="NCBI Taxonomy" id="502577"/>
    <lineage>
        <taxon>Bacteria</taxon>
        <taxon>Bacillati</taxon>
        <taxon>Actinomycetota</taxon>
        <taxon>Actinomycetes</taxon>
        <taxon>Streptosporangiales</taxon>
        <taxon>Thermomonosporaceae</taxon>
        <taxon>Actinoallomurus</taxon>
    </lineage>
</organism>
<protein>
    <submittedName>
        <fullName evidence="2">Uncharacterized protein</fullName>
    </submittedName>
</protein>
<evidence type="ECO:0000313" key="3">
    <source>
        <dbReference type="Proteomes" id="UP001589627"/>
    </source>
</evidence>
<feature type="compositionally biased region" description="Basic residues" evidence="1">
    <location>
        <begin position="23"/>
        <end position="32"/>
    </location>
</feature>
<feature type="non-terminal residue" evidence="2">
    <location>
        <position position="159"/>
    </location>
</feature>
<proteinExistence type="predicted"/>
<comment type="caution">
    <text evidence="2">The sequence shown here is derived from an EMBL/GenBank/DDBJ whole genome shotgun (WGS) entry which is preliminary data.</text>
</comment>
<accession>A0ABV5Y7U2</accession>
<keyword evidence="3" id="KW-1185">Reference proteome</keyword>